<organism evidence="2 3">
    <name type="scientific">Candidatus Magnetobacterium bavaricum</name>
    <dbReference type="NCBI Taxonomy" id="29290"/>
    <lineage>
        <taxon>Bacteria</taxon>
        <taxon>Pseudomonadati</taxon>
        <taxon>Nitrospirota</taxon>
        <taxon>Thermodesulfovibrionia</taxon>
        <taxon>Thermodesulfovibrionales</taxon>
        <taxon>Candidatus Magnetobacteriaceae</taxon>
        <taxon>Candidatus Magnetobacterium</taxon>
    </lineage>
</organism>
<keyword evidence="1" id="KW-1133">Transmembrane helix</keyword>
<evidence type="ECO:0000313" key="2">
    <source>
        <dbReference type="EMBL" id="KJU84037.1"/>
    </source>
</evidence>
<sequence length="120" mass="13731">MSIVEGIAFLFEMFVDIFSWILKLFKDNDPDKERARLKKIIFIILNIISIITVITITLILVYSGKYTPESFKHTFPDYATATLVLIFIAMLIILLLIPLNFLLTKAIANLFFKKSSDNPG</sequence>
<keyword evidence="3" id="KW-1185">Reference proteome</keyword>
<protein>
    <submittedName>
        <fullName evidence="2">Membrane protein</fullName>
    </submittedName>
</protein>
<keyword evidence="1" id="KW-0472">Membrane</keyword>
<dbReference type="EMBL" id="LACI01001641">
    <property type="protein sequence ID" value="KJU84037.1"/>
    <property type="molecule type" value="Genomic_DNA"/>
</dbReference>
<accession>A0A0F3GQE2</accession>
<dbReference type="AlphaFoldDB" id="A0A0F3GQE2"/>
<keyword evidence="1" id="KW-0812">Transmembrane</keyword>
<evidence type="ECO:0000256" key="1">
    <source>
        <dbReference type="SAM" id="Phobius"/>
    </source>
</evidence>
<dbReference type="Proteomes" id="UP000033423">
    <property type="component" value="Unassembled WGS sequence"/>
</dbReference>
<name>A0A0F3GQE2_9BACT</name>
<reference evidence="2 3" key="1">
    <citation type="submission" date="2015-02" db="EMBL/GenBank/DDBJ databases">
        <title>Single-cell genomics of uncultivated deep-branching MTB reveals a conserved set of magnetosome genes.</title>
        <authorList>
            <person name="Kolinko S."/>
            <person name="Richter M."/>
            <person name="Glockner F.O."/>
            <person name="Brachmann A."/>
            <person name="Schuler D."/>
        </authorList>
    </citation>
    <scope>NUCLEOTIDE SEQUENCE [LARGE SCALE GENOMIC DNA]</scope>
    <source>
        <strain evidence="2">TM-1</strain>
    </source>
</reference>
<gene>
    <name evidence="2" type="ORF">MBAV_003767</name>
</gene>
<feature type="transmembrane region" description="Helical" evidence="1">
    <location>
        <begin position="37"/>
        <end position="62"/>
    </location>
</feature>
<proteinExistence type="predicted"/>
<feature type="transmembrane region" description="Helical" evidence="1">
    <location>
        <begin position="82"/>
        <end position="103"/>
    </location>
</feature>
<comment type="caution">
    <text evidence="2">The sequence shown here is derived from an EMBL/GenBank/DDBJ whole genome shotgun (WGS) entry which is preliminary data.</text>
</comment>
<evidence type="ECO:0000313" key="3">
    <source>
        <dbReference type="Proteomes" id="UP000033423"/>
    </source>
</evidence>